<dbReference type="EMBL" id="PVBR01000003">
    <property type="protein sequence ID" value="PRD44811.1"/>
    <property type="molecule type" value="Genomic_DNA"/>
</dbReference>
<dbReference type="Gene3D" id="2.40.128.130">
    <property type="entry name" value="Autotransporter beta-domain"/>
    <property type="match status" value="1"/>
</dbReference>
<feature type="region of interest" description="Disordered" evidence="1">
    <location>
        <begin position="121"/>
        <end position="178"/>
    </location>
</feature>
<dbReference type="Pfam" id="PF03797">
    <property type="entry name" value="Autotransporter"/>
    <property type="match status" value="1"/>
</dbReference>
<evidence type="ECO:0000313" key="4">
    <source>
        <dbReference type="Proteomes" id="UP000239434"/>
    </source>
</evidence>
<dbReference type="SUPFAM" id="SSF103515">
    <property type="entry name" value="Autotransporter"/>
    <property type="match status" value="1"/>
</dbReference>
<dbReference type="InterPro" id="IPR006315">
    <property type="entry name" value="OM_autotransptr_brl_dom"/>
</dbReference>
<gene>
    <name evidence="3" type="ORF">C5748_05355</name>
</gene>
<evidence type="ECO:0000259" key="2">
    <source>
        <dbReference type="Pfam" id="PF03797"/>
    </source>
</evidence>
<dbReference type="Proteomes" id="UP000239434">
    <property type="component" value="Unassembled WGS sequence"/>
</dbReference>
<feature type="domain" description="Autotransporter" evidence="2">
    <location>
        <begin position="12"/>
        <end position="109"/>
    </location>
</feature>
<dbReference type="AlphaFoldDB" id="A0A2S9IWA7"/>
<comment type="caution">
    <text evidence="3">The sequence shown here is derived from an EMBL/GenBank/DDBJ whole genome shotgun (WGS) entry which is preliminary data.</text>
</comment>
<sequence>MNLGRQGEPSTAWMRAFGRTGTMGSDNFLADGPGFDYDIAGFQAGLDLYRREHGMGSAGGSSGQAGLSFGATTGNADVEHIIDGHWTHFGSKGWYLDAVAQATWYQDISASSQCGENVRTDGWGAIPSTSPSIGRRPGCSSSLVSPARSPPTPSASPRAITKSRSMGPPATATADVSA</sequence>
<dbReference type="InterPro" id="IPR005546">
    <property type="entry name" value="Autotransporte_beta"/>
</dbReference>
<dbReference type="InterPro" id="IPR036709">
    <property type="entry name" value="Autotransporte_beta_dom_sf"/>
</dbReference>
<evidence type="ECO:0000256" key="1">
    <source>
        <dbReference type="SAM" id="MobiDB-lite"/>
    </source>
</evidence>
<accession>A0A2S9IWA7</accession>
<name>A0A2S9IWA7_9HYPH</name>
<organism evidence="3 4">
    <name type="scientific">Phyllobacterium phragmitis</name>
    <dbReference type="NCBI Taxonomy" id="2670329"/>
    <lineage>
        <taxon>Bacteria</taxon>
        <taxon>Pseudomonadati</taxon>
        <taxon>Pseudomonadota</taxon>
        <taxon>Alphaproteobacteria</taxon>
        <taxon>Hyphomicrobiales</taxon>
        <taxon>Phyllobacteriaceae</taxon>
        <taxon>Phyllobacterium</taxon>
    </lineage>
</organism>
<dbReference type="NCBIfam" id="TIGR01414">
    <property type="entry name" value="autotrans_barl"/>
    <property type="match status" value="1"/>
</dbReference>
<protein>
    <recommendedName>
        <fullName evidence="2">Autotransporter domain-containing protein</fullName>
    </recommendedName>
</protein>
<evidence type="ECO:0000313" key="3">
    <source>
        <dbReference type="EMBL" id="PRD44811.1"/>
    </source>
</evidence>
<proteinExistence type="predicted"/>
<dbReference type="GO" id="GO:0019867">
    <property type="term" value="C:outer membrane"/>
    <property type="evidence" value="ECO:0007669"/>
    <property type="project" value="InterPro"/>
</dbReference>
<keyword evidence="4" id="KW-1185">Reference proteome</keyword>
<reference evidence="3 4" key="1">
    <citation type="submission" date="2018-02" db="EMBL/GenBank/DDBJ databases">
        <title>The draft genome of Phyllobacterium sp. 1N-3.</title>
        <authorList>
            <person name="Liu L."/>
            <person name="Li L."/>
            <person name="Zhang X."/>
            <person name="Wang T."/>
            <person name="Liang L."/>
        </authorList>
    </citation>
    <scope>NUCLEOTIDE SEQUENCE [LARGE SCALE GENOMIC DNA]</scope>
    <source>
        <strain evidence="3 4">1N-3</strain>
    </source>
</reference>